<organism evidence="8 9">
    <name type="scientific">Salix koriyanagi</name>
    <dbReference type="NCBI Taxonomy" id="2511006"/>
    <lineage>
        <taxon>Eukaryota</taxon>
        <taxon>Viridiplantae</taxon>
        <taxon>Streptophyta</taxon>
        <taxon>Embryophyta</taxon>
        <taxon>Tracheophyta</taxon>
        <taxon>Spermatophyta</taxon>
        <taxon>Magnoliopsida</taxon>
        <taxon>eudicotyledons</taxon>
        <taxon>Gunneridae</taxon>
        <taxon>Pentapetalae</taxon>
        <taxon>rosids</taxon>
        <taxon>fabids</taxon>
        <taxon>Malpighiales</taxon>
        <taxon>Salicaceae</taxon>
        <taxon>Saliceae</taxon>
        <taxon>Salix</taxon>
    </lineage>
</organism>
<gene>
    <name evidence="8" type="ORF">OIU74_014648</name>
</gene>
<dbReference type="InterPro" id="IPR035896">
    <property type="entry name" value="AN1-like_Znf"/>
</dbReference>
<evidence type="ECO:0000259" key="7">
    <source>
        <dbReference type="PROSITE" id="PS51039"/>
    </source>
</evidence>
<dbReference type="PROSITE" id="PS51039">
    <property type="entry name" value="ZF_AN1"/>
    <property type="match status" value="1"/>
</dbReference>
<dbReference type="EMBL" id="JAPFFM010000017">
    <property type="protein sequence ID" value="KAJ6695576.1"/>
    <property type="molecule type" value="Genomic_DNA"/>
</dbReference>
<dbReference type="PANTHER" id="PTHR10634:SF116">
    <property type="entry name" value="ZINC FINGER A20 AND AN1 DOMAIN-CONTAINING STRESS-ASSOCIATED PROTEIN 1"/>
    <property type="match status" value="1"/>
</dbReference>
<dbReference type="GO" id="GO:0008270">
    <property type="term" value="F:zinc ion binding"/>
    <property type="evidence" value="ECO:0007669"/>
    <property type="project" value="UniProtKB-KW"/>
</dbReference>
<dbReference type="Gene3D" id="4.10.1110.10">
    <property type="entry name" value="AN1-like Zinc finger"/>
    <property type="match status" value="1"/>
</dbReference>
<evidence type="ECO:0000313" key="9">
    <source>
        <dbReference type="Proteomes" id="UP001151752"/>
    </source>
</evidence>
<evidence type="ECO:0000259" key="6">
    <source>
        <dbReference type="PROSITE" id="PS51036"/>
    </source>
</evidence>
<reference evidence="8" key="1">
    <citation type="submission" date="2022-11" db="EMBL/GenBank/DDBJ databases">
        <authorList>
            <person name="Hyden B.L."/>
            <person name="Feng K."/>
            <person name="Yates T."/>
            <person name="Jawdy S."/>
            <person name="Smart L.B."/>
            <person name="Muchero W."/>
        </authorList>
    </citation>
    <scope>NUCLEOTIDE SEQUENCE</scope>
    <source>
        <tissue evidence="8">Shoot tip</tissue>
    </source>
</reference>
<evidence type="ECO:0000256" key="1">
    <source>
        <dbReference type="ARBA" id="ARBA00003732"/>
    </source>
</evidence>
<evidence type="ECO:0000256" key="5">
    <source>
        <dbReference type="PROSITE-ProRule" id="PRU00449"/>
    </source>
</evidence>
<feature type="domain" description="AN1-type" evidence="7">
    <location>
        <begin position="83"/>
        <end position="129"/>
    </location>
</feature>
<dbReference type="Proteomes" id="UP001151752">
    <property type="component" value="Chromosome 3"/>
</dbReference>
<accession>A0A9Q0PW90</accession>
<dbReference type="SUPFAM" id="SSF57716">
    <property type="entry name" value="Glucocorticoid receptor-like (DNA-binding domain)"/>
    <property type="match status" value="1"/>
</dbReference>
<dbReference type="Gene3D" id="1.20.5.4770">
    <property type="match status" value="1"/>
</dbReference>
<keyword evidence="2" id="KW-0479">Metal-binding</keyword>
<comment type="function">
    <text evidence="1">May be involved in environmental stress response.</text>
</comment>
<dbReference type="PROSITE" id="PS51036">
    <property type="entry name" value="ZF_A20"/>
    <property type="match status" value="1"/>
</dbReference>
<dbReference type="FunFam" id="1.20.5.4770:FF:000007">
    <property type="entry name" value="Zinc finger A20 and AN1 domain-containing stress-associated protein 1"/>
    <property type="match status" value="1"/>
</dbReference>
<comment type="caution">
    <text evidence="8">The sequence shown here is derived from an EMBL/GenBank/DDBJ whole genome shotgun (WGS) entry which is preliminary data.</text>
</comment>
<keyword evidence="3 5" id="KW-0863">Zinc-finger</keyword>
<dbReference type="Pfam" id="PF01428">
    <property type="entry name" value="zf-AN1"/>
    <property type="match status" value="1"/>
</dbReference>
<name>A0A9Q0PW90_9ROSI</name>
<evidence type="ECO:0000256" key="3">
    <source>
        <dbReference type="ARBA" id="ARBA00022771"/>
    </source>
</evidence>
<dbReference type="InterPro" id="IPR050652">
    <property type="entry name" value="AN1_A20_ZnFinger"/>
</dbReference>
<evidence type="ECO:0000313" key="8">
    <source>
        <dbReference type="EMBL" id="KAJ6695576.1"/>
    </source>
</evidence>
<reference evidence="8" key="2">
    <citation type="journal article" date="2023" name="Int. J. Mol. Sci.">
        <title>De Novo Assembly and Annotation of 11 Diverse Shrub Willow (Salix) Genomes Reveals Novel Gene Organization in Sex-Linked Regions.</title>
        <authorList>
            <person name="Hyden B."/>
            <person name="Feng K."/>
            <person name="Yates T.B."/>
            <person name="Jawdy S."/>
            <person name="Cereghino C."/>
            <person name="Smart L.B."/>
            <person name="Muchero W."/>
        </authorList>
    </citation>
    <scope>NUCLEOTIDE SEQUENCE</scope>
    <source>
        <tissue evidence="8">Shoot tip</tissue>
    </source>
</reference>
<dbReference type="Pfam" id="PF01754">
    <property type="entry name" value="zf-A20"/>
    <property type="match status" value="1"/>
</dbReference>
<evidence type="ECO:0000256" key="2">
    <source>
        <dbReference type="ARBA" id="ARBA00022723"/>
    </source>
</evidence>
<dbReference type="GO" id="GO:0043161">
    <property type="term" value="P:proteasome-mediated ubiquitin-dependent protein catabolic process"/>
    <property type="evidence" value="ECO:0007669"/>
    <property type="project" value="TreeGrafter"/>
</dbReference>
<dbReference type="PANTHER" id="PTHR10634">
    <property type="entry name" value="AN1-TYPE ZINC FINGER PROTEIN"/>
    <property type="match status" value="1"/>
</dbReference>
<dbReference type="InterPro" id="IPR000058">
    <property type="entry name" value="Znf_AN1"/>
</dbReference>
<feature type="domain" description="A20-type" evidence="6">
    <location>
        <begin position="13"/>
        <end position="47"/>
    </location>
</feature>
<dbReference type="SUPFAM" id="SSF118310">
    <property type="entry name" value="AN1-like Zinc finger"/>
    <property type="match status" value="1"/>
</dbReference>
<dbReference type="GO" id="GO:0003677">
    <property type="term" value="F:DNA binding"/>
    <property type="evidence" value="ECO:0007669"/>
    <property type="project" value="InterPro"/>
</dbReference>
<dbReference type="FunFam" id="4.10.1110.10:FF:000001">
    <property type="entry name" value="Zinc finger AN1-type containing 6"/>
    <property type="match status" value="1"/>
</dbReference>
<evidence type="ECO:0000256" key="4">
    <source>
        <dbReference type="ARBA" id="ARBA00022833"/>
    </source>
</evidence>
<keyword evidence="4" id="KW-0862">Zinc</keyword>
<dbReference type="InterPro" id="IPR002653">
    <property type="entry name" value="Znf_A20"/>
</dbReference>
<dbReference type="AlphaFoldDB" id="A0A9Q0PW90"/>
<keyword evidence="9" id="KW-1185">Reference proteome</keyword>
<proteinExistence type="predicted"/>
<dbReference type="SMART" id="SM00154">
    <property type="entry name" value="ZnF_AN1"/>
    <property type="match status" value="1"/>
</dbReference>
<dbReference type="SMART" id="SM00259">
    <property type="entry name" value="ZnF_A20"/>
    <property type="match status" value="1"/>
</dbReference>
<sequence length="205" mass="22067">MGSEQNDGTSLPPAEPKLCVNGCGFFGTAASMNLCSKCYRDLRAEEEQVASAKAAMEKTLNINSKQHIDSKAVVGATQAVVPSKPANRCFSCNKKVGLTGFQCKCGGTYCGTHRYAENHECLFDFKGAGRDAIAKANPVVKANKHVFLSEKWQSEEKVKAKDSIPEATSRTPLCDEALVAAAVLDPGVTIEKVMIEAFKQESVWS</sequence>
<protein>
    <submittedName>
        <fullName evidence="8">ZINC FINGER A20 AND AN1 DOMAIN-CONTAINING STRESS-ASSOCIATED PROTEIN 1</fullName>
    </submittedName>
</protein>